<dbReference type="AlphaFoldDB" id="A0A1G9R9N5"/>
<keyword evidence="2" id="KW-1185">Reference proteome</keyword>
<name>A0A1G9R9N5_9FLAO</name>
<reference evidence="1 2" key="1">
    <citation type="submission" date="2016-10" db="EMBL/GenBank/DDBJ databases">
        <authorList>
            <person name="de Groot N.N."/>
        </authorList>
    </citation>
    <scope>NUCLEOTIDE SEQUENCE [LARGE SCALE GENOMIC DNA]</scope>
    <source>
        <strain evidence="1 2">DSM 19886</strain>
    </source>
</reference>
<gene>
    <name evidence="1" type="ORF">SAMN04488514_10640</name>
</gene>
<dbReference type="Proteomes" id="UP000199440">
    <property type="component" value="Unassembled WGS sequence"/>
</dbReference>
<organism evidence="1 2">
    <name type="scientific">Kriegella aquimaris</name>
    <dbReference type="NCBI Taxonomy" id="192904"/>
    <lineage>
        <taxon>Bacteria</taxon>
        <taxon>Pseudomonadati</taxon>
        <taxon>Bacteroidota</taxon>
        <taxon>Flavobacteriia</taxon>
        <taxon>Flavobacteriales</taxon>
        <taxon>Flavobacteriaceae</taxon>
        <taxon>Kriegella</taxon>
    </lineage>
</organism>
<dbReference type="EMBL" id="FNGV01000006">
    <property type="protein sequence ID" value="SDM19851.1"/>
    <property type="molecule type" value="Genomic_DNA"/>
</dbReference>
<evidence type="ECO:0000313" key="2">
    <source>
        <dbReference type="Proteomes" id="UP000199440"/>
    </source>
</evidence>
<evidence type="ECO:0000313" key="1">
    <source>
        <dbReference type="EMBL" id="SDM19851.1"/>
    </source>
</evidence>
<proteinExistence type="predicted"/>
<dbReference type="RefSeq" id="WP_089889907.1">
    <property type="nucleotide sequence ID" value="NZ_FNGV01000006.1"/>
</dbReference>
<evidence type="ECO:0008006" key="3">
    <source>
        <dbReference type="Google" id="ProtNLM"/>
    </source>
</evidence>
<dbReference type="STRING" id="192904.SAMN04488514_10640"/>
<sequence length="521" mass="59339">MTKNKKRNIAVTVLIALGAIILSVFAVSQVMAEDMISNFLKRKIPRNIELTYDNVQVNIFKGNLQFEKINLDFYERDSSLLQSNVQIDQLTIDDFGYWNFFVKNAIHVDAIKVYEPNVHYFLDRILPQKDTVSRGIVQLLKTIEVDEIVVEDGNLLLLKDTKDSIKVAVKAINFLMTGGKTSPELIKNKIPLQYDRYELTTDDVFIDLGLYEILKVTNLELKPDKSTVKNLSLVAKLSKKELSKQLRSERDHIDLKIPLIEIEDIDFGFKRKTFFLNMGQGLIKAPNLEIYRDKLVPDDYKKKKLYSQMLRELPINLSLSKINIENGRVSYSERVTEETQPAPLVFGNLKAVLKNISNNGANVSVEAEAKLMNEAQLKLNWSFEDPSKNDRFRASGVVKDFKAASINDFLTSNLRARAKGTVNELYFTVSGNAISSKGDMKMKYENFEFSVLKKDRLGINKFLTTIGKLFINDGSKTAADGFRYGVIDVERDPTKSFFNYLWINVQDGTLSTITGKAKKKE</sequence>
<protein>
    <recommendedName>
        <fullName evidence="3">DUF748 domain-containing protein</fullName>
    </recommendedName>
</protein>
<dbReference type="OrthoDB" id="1412480at2"/>
<accession>A0A1G9R9N5</accession>